<name>A0A0D8XYJ6_DICVI</name>
<dbReference type="PROSITE" id="PS50850">
    <property type="entry name" value="MFS"/>
    <property type="match status" value="1"/>
</dbReference>
<evidence type="ECO:0000256" key="2">
    <source>
        <dbReference type="ARBA" id="ARBA00022692"/>
    </source>
</evidence>
<keyword evidence="4 6" id="KW-0472">Membrane</keyword>
<dbReference type="PROSITE" id="PS51257">
    <property type="entry name" value="PROKAR_LIPOPROTEIN"/>
    <property type="match status" value="1"/>
</dbReference>
<dbReference type="EMBL" id="KN716255">
    <property type="protein sequence ID" value="KJH48824.1"/>
    <property type="molecule type" value="Genomic_DNA"/>
</dbReference>
<dbReference type="Pfam" id="PF00083">
    <property type="entry name" value="Sugar_tr"/>
    <property type="match status" value="1"/>
</dbReference>
<reference evidence="8 9" key="1">
    <citation type="submission" date="2013-11" db="EMBL/GenBank/DDBJ databases">
        <title>Draft genome of the bovine lungworm Dictyocaulus viviparus.</title>
        <authorList>
            <person name="Mitreva M."/>
        </authorList>
    </citation>
    <scope>NUCLEOTIDE SEQUENCE [LARGE SCALE GENOMIC DNA]</scope>
    <source>
        <strain evidence="8 9">HannoverDv2000</strain>
    </source>
</reference>
<dbReference type="Gene3D" id="1.20.1250.20">
    <property type="entry name" value="MFS general substrate transporter like domains"/>
    <property type="match status" value="1"/>
</dbReference>
<feature type="transmembrane region" description="Helical" evidence="6">
    <location>
        <begin position="79"/>
        <end position="100"/>
    </location>
</feature>
<dbReference type="Proteomes" id="UP000053766">
    <property type="component" value="Unassembled WGS sequence"/>
</dbReference>
<organism evidence="8 9">
    <name type="scientific">Dictyocaulus viviparus</name>
    <name type="common">Bovine lungworm</name>
    <dbReference type="NCBI Taxonomy" id="29172"/>
    <lineage>
        <taxon>Eukaryota</taxon>
        <taxon>Metazoa</taxon>
        <taxon>Ecdysozoa</taxon>
        <taxon>Nematoda</taxon>
        <taxon>Chromadorea</taxon>
        <taxon>Rhabditida</taxon>
        <taxon>Rhabditina</taxon>
        <taxon>Rhabditomorpha</taxon>
        <taxon>Strongyloidea</taxon>
        <taxon>Metastrongylidae</taxon>
        <taxon>Dictyocaulus</taxon>
    </lineage>
</organism>
<dbReference type="InterPro" id="IPR005828">
    <property type="entry name" value="MFS_sugar_transport-like"/>
</dbReference>
<dbReference type="OrthoDB" id="3936150at2759"/>
<evidence type="ECO:0000256" key="5">
    <source>
        <dbReference type="SAM" id="MobiDB-lite"/>
    </source>
</evidence>
<keyword evidence="2 6" id="KW-0812">Transmembrane</keyword>
<keyword evidence="3 6" id="KW-1133">Transmembrane helix</keyword>
<evidence type="ECO:0000256" key="6">
    <source>
        <dbReference type="SAM" id="Phobius"/>
    </source>
</evidence>
<evidence type="ECO:0000313" key="8">
    <source>
        <dbReference type="EMBL" id="KJH48824.1"/>
    </source>
</evidence>
<dbReference type="AlphaFoldDB" id="A0A0D8XYJ6"/>
<sequence>MPRDSVKYGKAPELAIVVRLLTFFAFGTTGCIFLQFLLVTAELYPTAIRSLANSHINVCGRIGNIFGPLAFSMPFKIDGFPYLVMAILCFLDLLAFEFAIPETKGHPLPSQMPLKTKKNSEDARLINDDQR</sequence>
<feature type="compositionally biased region" description="Basic and acidic residues" evidence="5">
    <location>
        <begin position="118"/>
        <end position="131"/>
    </location>
</feature>
<dbReference type="GO" id="GO:0016020">
    <property type="term" value="C:membrane"/>
    <property type="evidence" value="ECO:0007669"/>
    <property type="project" value="UniProtKB-SubCell"/>
</dbReference>
<dbReference type="STRING" id="29172.A0A0D8XYJ6"/>
<feature type="domain" description="Major facilitator superfamily (MFS) profile" evidence="7">
    <location>
        <begin position="1"/>
        <end position="104"/>
    </location>
</feature>
<evidence type="ECO:0000256" key="1">
    <source>
        <dbReference type="ARBA" id="ARBA00004141"/>
    </source>
</evidence>
<dbReference type="GO" id="GO:0022857">
    <property type="term" value="F:transmembrane transporter activity"/>
    <property type="evidence" value="ECO:0007669"/>
    <property type="project" value="InterPro"/>
</dbReference>
<protein>
    <recommendedName>
        <fullName evidence="7">Major facilitator superfamily (MFS) profile domain-containing protein</fullName>
    </recommendedName>
</protein>
<dbReference type="PANTHER" id="PTHR24064">
    <property type="entry name" value="SOLUTE CARRIER FAMILY 22 MEMBER"/>
    <property type="match status" value="1"/>
</dbReference>
<feature type="region of interest" description="Disordered" evidence="5">
    <location>
        <begin position="104"/>
        <end position="131"/>
    </location>
</feature>
<reference evidence="9" key="2">
    <citation type="journal article" date="2016" name="Sci. Rep.">
        <title>Dictyocaulus viviparus genome, variome and transcriptome elucidate lungworm biology and support future intervention.</title>
        <authorList>
            <person name="McNulty S.N."/>
            <person name="Strube C."/>
            <person name="Rosa B.A."/>
            <person name="Martin J.C."/>
            <person name="Tyagi R."/>
            <person name="Choi Y.J."/>
            <person name="Wang Q."/>
            <person name="Hallsworth Pepin K."/>
            <person name="Zhang X."/>
            <person name="Ozersky P."/>
            <person name="Wilson R.K."/>
            <person name="Sternberg P.W."/>
            <person name="Gasser R.B."/>
            <person name="Mitreva M."/>
        </authorList>
    </citation>
    <scope>NUCLEOTIDE SEQUENCE [LARGE SCALE GENOMIC DNA]</scope>
    <source>
        <strain evidence="9">HannoverDv2000</strain>
    </source>
</reference>
<accession>A0A0D8XYJ6</accession>
<evidence type="ECO:0000256" key="3">
    <source>
        <dbReference type="ARBA" id="ARBA00022989"/>
    </source>
</evidence>
<evidence type="ECO:0000259" key="7">
    <source>
        <dbReference type="PROSITE" id="PS50850"/>
    </source>
</evidence>
<dbReference type="InterPro" id="IPR036259">
    <property type="entry name" value="MFS_trans_sf"/>
</dbReference>
<dbReference type="InterPro" id="IPR020846">
    <property type="entry name" value="MFS_dom"/>
</dbReference>
<comment type="subcellular location">
    <subcellularLocation>
        <location evidence="1">Membrane</location>
        <topology evidence="1">Multi-pass membrane protein</topology>
    </subcellularLocation>
</comment>
<proteinExistence type="predicted"/>
<gene>
    <name evidence="8" type="ORF">DICVIV_05077</name>
</gene>
<feature type="transmembrane region" description="Helical" evidence="6">
    <location>
        <begin position="20"/>
        <end position="41"/>
    </location>
</feature>
<evidence type="ECO:0000256" key="4">
    <source>
        <dbReference type="ARBA" id="ARBA00023136"/>
    </source>
</evidence>
<dbReference type="SUPFAM" id="SSF103473">
    <property type="entry name" value="MFS general substrate transporter"/>
    <property type="match status" value="1"/>
</dbReference>
<keyword evidence="9" id="KW-1185">Reference proteome</keyword>
<evidence type="ECO:0000313" key="9">
    <source>
        <dbReference type="Proteomes" id="UP000053766"/>
    </source>
</evidence>